<dbReference type="Pfam" id="PF19291">
    <property type="entry name" value="TREH_N"/>
    <property type="match status" value="1"/>
</dbReference>
<accession>A0A0F3KE49</accession>
<dbReference type="InterPro" id="IPR008928">
    <property type="entry name" value="6-hairpin_glycosidase_sf"/>
</dbReference>
<evidence type="ECO:0000256" key="11">
    <source>
        <dbReference type="ARBA" id="ARBA00060615"/>
    </source>
</evidence>
<keyword evidence="6" id="KW-0119">Carbohydrate metabolism</keyword>
<evidence type="ECO:0000313" key="14">
    <source>
        <dbReference type="EMBL" id="KJV29272.1"/>
    </source>
</evidence>
<evidence type="ECO:0000256" key="10">
    <source>
        <dbReference type="ARBA" id="ARBA00053030"/>
    </source>
</evidence>
<proteinExistence type="inferred from homology"/>
<organism evidence="14 15">
    <name type="scientific">Luteibacter yeojuensis</name>
    <dbReference type="NCBI Taxonomy" id="345309"/>
    <lineage>
        <taxon>Bacteria</taxon>
        <taxon>Pseudomonadati</taxon>
        <taxon>Pseudomonadota</taxon>
        <taxon>Gammaproteobacteria</taxon>
        <taxon>Lysobacterales</taxon>
        <taxon>Rhodanobacteraceae</taxon>
        <taxon>Luteibacter</taxon>
    </lineage>
</organism>
<sequence>MASRIEDYAMLGNCRSAALVARNGSIDWLCLPRFDSAAAFAALLGDEDNGRWSLAPADPDATSTRQYIDGSLVLETTWTTATGKAKVIDFMPFAGEQVGVTRVVIGLEGRVDFESRLKVRFDYGNALPWVTTLEDGTLTAIAGPDMIVLRTPVEIEGEGMESVARFQVGAGDRAPFVMAWGPSHLPPPEPLDPRIALEQALEFWGEWSGHCNASGEWSEVVRRSLVVLKGLSYQPTGGIVAAPTTSLPEQFGGERNWDYRFCWARDATFVLSALVNAGYHDEASAWRDWVRRAVAGSPGQLQVLYGLAGERRLEEYEVTWLAGYEGAKPVRVGNAASNQFQLDIFGELVGAFSHAMKHGVVLHPEADNVQAVFLDHLANIWRHPDEGIWEIRGEPRHFVHSKVMAWLAFARAAEQQREGLDPHYVKHWRSIAEEIKADILAKGVDPERGCFTQSYGSKELDASLLLVTLTDFLPADDPRMVATVKAVEEDLLVDGFVRRYDTRSGVDGLPPGEGEFLPCSFWLVENYVAQGRMAEARALFERLVGLTNDLGLLAEEYDPRSKRLLGNFPQAFSHVALVNAAFSLAHGYSATADIHATPESNAPQGVRA</sequence>
<dbReference type="PATRIC" id="fig|345309.4.peg.2839"/>
<dbReference type="InterPro" id="IPR011613">
    <property type="entry name" value="GH15-like"/>
</dbReference>
<dbReference type="PANTHER" id="PTHR31616">
    <property type="entry name" value="TREHALASE"/>
    <property type="match status" value="1"/>
</dbReference>
<dbReference type="RefSeq" id="WP_045830649.1">
    <property type="nucleotide sequence ID" value="NZ_JZRB01000038.1"/>
</dbReference>
<keyword evidence="7" id="KW-0326">Glycosidase</keyword>
<dbReference type="EMBL" id="JZRB01000038">
    <property type="protein sequence ID" value="KJV29272.1"/>
    <property type="molecule type" value="Genomic_DNA"/>
</dbReference>
<dbReference type="OrthoDB" id="3902805at2"/>
<dbReference type="FunFam" id="1.50.10.10:FF:000005">
    <property type="entry name" value="Glycosyl hydrolase, glucoamylase"/>
    <property type="match status" value="1"/>
</dbReference>
<reference evidence="14 15" key="1">
    <citation type="submission" date="2015-03" db="EMBL/GenBank/DDBJ databases">
        <title>Draft genome sequence of Luteibacter yeojuensis strain SU11.</title>
        <authorList>
            <person name="Sulaiman J."/>
            <person name="Priya K."/>
            <person name="Chan K.-G."/>
        </authorList>
    </citation>
    <scope>NUCLEOTIDE SEQUENCE [LARGE SCALE GENOMIC DNA]</scope>
    <source>
        <strain evidence="14 15">SU11</strain>
    </source>
</reference>
<evidence type="ECO:0000256" key="9">
    <source>
        <dbReference type="ARBA" id="ARBA00031637"/>
    </source>
</evidence>
<keyword evidence="15" id="KW-1185">Reference proteome</keyword>
<dbReference type="AlphaFoldDB" id="A0A0F3KE49"/>
<dbReference type="Gene3D" id="1.50.10.10">
    <property type="match status" value="1"/>
</dbReference>
<comment type="catalytic activity">
    <reaction evidence="1">
        <text>alpha,alpha-trehalose + H2O = alpha-D-glucose + beta-D-glucose</text>
        <dbReference type="Rhea" id="RHEA:32675"/>
        <dbReference type="ChEBI" id="CHEBI:15377"/>
        <dbReference type="ChEBI" id="CHEBI:15903"/>
        <dbReference type="ChEBI" id="CHEBI:16551"/>
        <dbReference type="ChEBI" id="CHEBI:17925"/>
        <dbReference type="EC" id="3.2.1.28"/>
    </reaction>
</comment>
<dbReference type="SUPFAM" id="SSF48208">
    <property type="entry name" value="Six-hairpin glycosidases"/>
    <property type="match status" value="1"/>
</dbReference>
<comment type="similarity">
    <text evidence="2">Belongs to the glycosyl hydrolase 15 family.</text>
</comment>
<evidence type="ECO:0000256" key="6">
    <source>
        <dbReference type="ARBA" id="ARBA00023277"/>
    </source>
</evidence>
<protein>
    <recommendedName>
        <fullName evidence="4">Trehalase</fullName>
        <ecNumber evidence="3">3.2.1.28</ecNumber>
    </recommendedName>
    <alternativeName>
        <fullName evidence="8">Alpha,alpha-trehalase</fullName>
    </alternativeName>
    <alternativeName>
        <fullName evidence="9">Alpha,alpha-trehalose glucohydrolase</fullName>
    </alternativeName>
</protein>
<evidence type="ECO:0000256" key="4">
    <source>
        <dbReference type="ARBA" id="ARBA00019905"/>
    </source>
</evidence>
<evidence type="ECO:0000256" key="5">
    <source>
        <dbReference type="ARBA" id="ARBA00022801"/>
    </source>
</evidence>
<evidence type="ECO:0000259" key="13">
    <source>
        <dbReference type="Pfam" id="PF19291"/>
    </source>
</evidence>
<evidence type="ECO:0000256" key="2">
    <source>
        <dbReference type="ARBA" id="ARBA00006188"/>
    </source>
</evidence>
<dbReference type="EC" id="3.2.1.28" evidence="3"/>
<comment type="cofactor">
    <cofactor evidence="10">
        <name>phosphate</name>
        <dbReference type="ChEBI" id="CHEBI:43474"/>
    </cofactor>
</comment>
<dbReference type="GO" id="GO:0004555">
    <property type="term" value="F:alpha,alpha-trehalase activity"/>
    <property type="evidence" value="ECO:0007669"/>
    <property type="project" value="UniProtKB-EC"/>
</dbReference>
<gene>
    <name evidence="14" type="ORF">VI08_16135</name>
</gene>
<feature type="domain" description="GH15-like" evidence="12">
    <location>
        <begin position="220"/>
        <end position="581"/>
    </location>
</feature>
<dbReference type="PANTHER" id="PTHR31616:SF0">
    <property type="entry name" value="GLUCAN 1,4-ALPHA-GLUCOSIDASE"/>
    <property type="match status" value="1"/>
</dbReference>
<dbReference type="InterPro" id="IPR045582">
    <property type="entry name" value="Trehalase-like_N"/>
</dbReference>
<name>A0A0F3KE49_9GAMM</name>
<evidence type="ECO:0000256" key="3">
    <source>
        <dbReference type="ARBA" id="ARBA00012757"/>
    </source>
</evidence>
<comment type="pathway">
    <text evidence="11">Glycan degradation; trehalose degradation; D-glucose from alpha,alpha-trehalose: step 1/1.</text>
</comment>
<evidence type="ECO:0000313" key="15">
    <source>
        <dbReference type="Proteomes" id="UP000033651"/>
    </source>
</evidence>
<comment type="caution">
    <text evidence="14">The sequence shown here is derived from an EMBL/GenBank/DDBJ whole genome shotgun (WGS) entry which is preliminary data.</text>
</comment>
<evidence type="ECO:0000259" key="12">
    <source>
        <dbReference type="Pfam" id="PF00723"/>
    </source>
</evidence>
<feature type="domain" description="Trehalase-like N-terminal" evidence="13">
    <location>
        <begin position="2"/>
        <end position="178"/>
    </location>
</feature>
<dbReference type="Pfam" id="PF00723">
    <property type="entry name" value="Glyco_hydro_15"/>
    <property type="match status" value="1"/>
</dbReference>
<dbReference type="InterPro" id="IPR012341">
    <property type="entry name" value="6hp_glycosidase-like_sf"/>
</dbReference>
<evidence type="ECO:0000256" key="7">
    <source>
        <dbReference type="ARBA" id="ARBA00023295"/>
    </source>
</evidence>
<dbReference type="Proteomes" id="UP000033651">
    <property type="component" value="Unassembled WGS sequence"/>
</dbReference>
<dbReference type="GO" id="GO:0005993">
    <property type="term" value="P:trehalose catabolic process"/>
    <property type="evidence" value="ECO:0007669"/>
    <property type="project" value="UniProtKB-ARBA"/>
</dbReference>
<evidence type="ECO:0000256" key="1">
    <source>
        <dbReference type="ARBA" id="ARBA00001576"/>
    </source>
</evidence>
<evidence type="ECO:0000256" key="8">
    <source>
        <dbReference type="ARBA" id="ARBA00030473"/>
    </source>
</evidence>
<keyword evidence="5" id="KW-0378">Hydrolase</keyword>